<evidence type="ECO:0000313" key="2">
    <source>
        <dbReference type="Proteomes" id="UP001189429"/>
    </source>
</evidence>
<comment type="caution">
    <text evidence="1">The sequence shown here is derived from an EMBL/GenBank/DDBJ whole genome shotgun (WGS) entry which is preliminary data.</text>
</comment>
<sequence>MADSIAEGQIDAHVKQMKPLTQQQRTSAAKTLKTLKVEKTEESMKRLIAQKVLIAEIEGKPWSDIRIRGGRFGKAKNAEVRTSRRLCTDCVAPKTTRPRLDQGPKVAKYIKDPETLKKDFCFDPAREWVIDQRVPRKEGFQEIGALSGWRSAATRRWRTRARAWSERRVP</sequence>
<keyword evidence="2" id="KW-1185">Reference proteome</keyword>
<proteinExistence type="predicted"/>
<reference evidence="1" key="1">
    <citation type="submission" date="2023-10" db="EMBL/GenBank/DDBJ databases">
        <authorList>
            <person name="Chen Y."/>
            <person name="Shah S."/>
            <person name="Dougan E. K."/>
            <person name="Thang M."/>
            <person name="Chan C."/>
        </authorList>
    </citation>
    <scope>NUCLEOTIDE SEQUENCE [LARGE SCALE GENOMIC DNA]</scope>
</reference>
<dbReference type="Proteomes" id="UP001189429">
    <property type="component" value="Unassembled WGS sequence"/>
</dbReference>
<gene>
    <name evidence="1" type="ORF">PCOR1329_LOCUS32256</name>
</gene>
<protein>
    <submittedName>
        <fullName evidence="1">Uncharacterized protein</fullName>
    </submittedName>
</protein>
<organism evidence="1 2">
    <name type="scientific">Prorocentrum cordatum</name>
    <dbReference type="NCBI Taxonomy" id="2364126"/>
    <lineage>
        <taxon>Eukaryota</taxon>
        <taxon>Sar</taxon>
        <taxon>Alveolata</taxon>
        <taxon>Dinophyceae</taxon>
        <taxon>Prorocentrales</taxon>
        <taxon>Prorocentraceae</taxon>
        <taxon>Prorocentrum</taxon>
    </lineage>
</organism>
<evidence type="ECO:0000313" key="1">
    <source>
        <dbReference type="EMBL" id="CAK0835128.1"/>
    </source>
</evidence>
<dbReference type="EMBL" id="CAUYUJ010013002">
    <property type="protein sequence ID" value="CAK0835128.1"/>
    <property type="molecule type" value="Genomic_DNA"/>
</dbReference>
<accession>A0ABN9SSX1</accession>
<name>A0ABN9SSX1_9DINO</name>